<proteinExistence type="predicted"/>
<dbReference type="Proteomes" id="UP001550535">
    <property type="component" value="Unassembled WGS sequence"/>
</dbReference>
<evidence type="ECO:0000313" key="2">
    <source>
        <dbReference type="Proteomes" id="UP001550535"/>
    </source>
</evidence>
<evidence type="ECO:0000313" key="1">
    <source>
        <dbReference type="EMBL" id="MEU2120306.1"/>
    </source>
</evidence>
<dbReference type="SUPFAM" id="SSF54427">
    <property type="entry name" value="NTF2-like"/>
    <property type="match status" value="1"/>
</dbReference>
<name>A0ABV2X324_9NOCA</name>
<dbReference type="EMBL" id="JBEYBR010000001">
    <property type="protein sequence ID" value="MEU2120306.1"/>
    <property type="molecule type" value="Genomic_DNA"/>
</dbReference>
<dbReference type="RefSeq" id="WP_357989766.1">
    <property type="nucleotide sequence ID" value="NZ_JBEYBR010000001.1"/>
</dbReference>
<dbReference type="Pfam" id="PF07366">
    <property type="entry name" value="SnoaL"/>
    <property type="match status" value="1"/>
</dbReference>
<sequence length="142" mass="15366">MSLEANKALVRRFYQEIDAGDVDAMDDLVAEDYLDHSPPPFPGLGPGREGLKQAFRMFWAATPGRHVIEDQVAEGDRVVTRLTAHGRHTGDLPGIPATGNELTMTGTAIHRIADGKIAEKWSDKDVLGFLQQLGVLPAVGGH</sequence>
<protein>
    <submittedName>
        <fullName evidence="1">Ester cyclase</fullName>
    </submittedName>
</protein>
<organism evidence="1 2">
    <name type="scientific">Nocardia niwae</name>
    <dbReference type="NCBI Taxonomy" id="626084"/>
    <lineage>
        <taxon>Bacteria</taxon>
        <taxon>Bacillati</taxon>
        <taxon>Actinomycetota</taxon>
        <taxon>Actinomycetes</taxon>
        <taxon>Mycobacteriales</taxon>
        <taxon>Nocardiaceae</taxon>
        <taxon>Nocardia</taxon>
    </lineage>
</organism>
<keyword evidence="2" id="KW-1185">Reference proteome</keyword>
<dbReference type="InterPro" id="IPR009959">
    <property type="entry name" value="Cyclase_SnoaL-like"/>
</dbReference>
<dbReference type="Gene3D" id="3.10.450.50">
    <property type="match status" value="1"/>
</dbReference>
<gene>
    <name evidence="1" type="ORF">ABZ507_00610</name>
</gene>
<dbReference type="PANTHER" id="PTHR38436:SF1">
    <property type="entry name" value="ESTER CYCLASE"/>
    <property type="match status" value="1"/>
</dbReference>
<reference evidence="1 2" key="1">
    <citation type="submission" date="2024-06" db="EMBL/GenBank/DDBJ databases">
        <title>The Natural Products Discovery Center: Release of the First 8490 Sequenced Strains for Exploring Actinobacteria Biosynthetic Diversity.</title>
        <authorList>
            <person name="Kalkreuter E."/>
            <person name="Kautsar S.A."/>
            <person name="Yang D."/>
            <person name="Bader C.D."/>
            <person name="Teijaro C.N."/>
            <person name="Fluegel L."/>
            <person name="Davis C.M."/>
            <person name="Simpson J.R."/>
            <person name="Lauterbach L."/>
            <person name="Steele A.D."/>
            <person name="Gui C."/>
            <person name="Meng S."/>
            <person name="Li G."/>
            <person name="Viehrig K."/>
            <person name="Ye F."/>
            <person name="Su P."/>
            <person name="Kiefer A.F."/>
            <person name="Nichols A."/>
            <person name="Cepeda A.J."/>
            <person name="Yan W."/>
            <person name="Fan B."/>
            <person name="Jiang Y."/>
            <person name="Adhikari A."/>
            <person name="Zheng C.-J."/>
            <person name="Schuster L."/>
            <person name="Cowan T.M."/>
            <person name="Smanski M.J."/>
            <person name="Chevrette M.G."/>
            <person name="De Carvalho L.P.S."/>
            <person name="Shen B."/>
        </authorList>
    </citation>
    <scope>NUCLEOTIDE SEQUENCE [LARGE SCALE GENOMIC DNA]</scope>
    <source>
        <strain evidence="1 2">NPDC019434</strain>
    </source>
</reference>
<comment type="caution">
    <text evidence="1">The sequence shown here is derived from an EMBL/GenBank/DDBJ whole genome shotgun (WGS) entry which is preliminary data.</text>
</comment>
<accession>A0ABV2X324</accession>
<dbReference type="PANTHER" id="PTHR38436">
    <property type="entry name" value="POLYKETIDE CYCLASE SNOAL-LIKE DOMAIN"/>
    <property type="match status" value="1"/>
</dbReference>
<dbReference type="InterPro" id="IPR032710">
    <property type="entry name" value="NTF2-like_dom_sf"/>
</dbReference>